<dbReference type="EMBL" id="JACHJU010000001">
    <property type="protein sequence ID" value="MBB4939149.1"/>
    <property type="molecule type" value="Genomic_DNA"/>
</dbReference>
<dbReference type="AlphaFoldDB" id="A0A7W7WAH3"/>
<organism evidence="1 2">
    <name type="scientific">Streptosporangium album</name>
    <dbReference type="NCBI Taxonomy" id="47479"/>
    <lineage>
        <taxon>Bacteria</taxon>
        <taxon>Bacillati</taxon>
        <taxon>Actinomycetota</taxon>
        <taxon>Actinomycetes</taxon>
        <taxon>Streptosporangiales</taxon>
        <taxon>Streptosporangiaceae</taxon>
        <taxon>Streptosporangium</taxon>
    </lineage>
</organism>
<comment type="caution">
    <text evidence="1">The sequence shown here is derived from an EMBL/GenBank/DDBJ whole genome shotgun (WGS) entry which is preliminary data.</text>
</comment>
<keyword evidence="2" id="KW-1185">Reference proteome</keyword>
<protein>
    <submittedName>
        <fullName evidence="1">Uncharacterized protein</fullName>
    </submittedName>
</protein>
<gene>
    <name evidence="1" type="ORF">FHR32_003454</name>
</gene>
<sequence>MLVEVVQMQIVADQNEVDRAQLIRADSGSGRLGEVSVGTGGVEGRVGDDAQAADVDDGRRTAQDHDRAFLSGQQPCCRHRRPRRVVSIASFTPPRIRTSRTRVRCLS</sequence>
<name>A0A7W7WAH3_9ACTN</name>
<reference evidence="1 2" key="1">
    <citation type="submission" date="2020-08" db="EMBL/GenBank/DDBJ databases">
        <title>Sequencing the genomes of 1000 actinobacteria strains.</title>
        <authorList>
            <person name="Klenk H.-P."/>
        </authorList>
    </citation>
    <scope>NUCLEOTIDE SEQUENCE [LARGE SCALE GENOMIC DNA]</scope>
    <source>
        <strain evidence="1 2">DSM 43023</strain>
    </source>
</reference>
<accession>A0A7W7WAH3</accession>
<evidence type="ECO:0000313" key="1">
    <source>
        <dbReference type="EMBL" id="MBB4939149.1"/>
    </source>
</evidence>
<evidence type="ECO:0000313" key="2">
    <source>
        <dbReference type="Proteomes" id="UP000534286"/>
    </source>
</evidence>
<proteinExistence type="predicted"/>
<dbReference type="Proteomes" id="UP000534286">
    <property type="component" value="Unassembled WGS sequence"/>
</dbReference>